<evidence type="ECO:0000256" key="1">
    <source>
        <dbReference type="SAM" id="MobiDB-lite"/>
    </source>
</evidence>
<accession>A0A9D7LXV5</accession>
<evidence type="ECO:0000313" key="3">
    <source>
        <dbReference type="Proteomes" id="UP000808146"/>
    </source>
</evidence>
<gene>
    <name evidence="2" type="ORF">IPN75_18335</name>
</gene>
<feature type="compositionally biased region" description="Basic and acidic residues" evidence="1">
    <location>
        <begin position="31"/>
        <end position="59"/>
    </location>
</feature>
<proteinExistence type="predicted"/>
<protein>
    <submittedName>
        <fullName evidence="2">Uncharacterized protein</fullName>
    </submittedName>
</protein>
<evidence type="ECO:0000313" key="2">
    <source>
        <dbReference type="EMBL" id="MBK8892182.1"/>
    </source>
</evidence>
<dbReference type="EMBL" id="JADKBR010000024">
    <property type="protein sequence ID" value="MBK8892182.1"/>
    <property type="molecule type" value="Genomic_DNA"/>
</dbReference>
<organism evidence="2 3">
    <name type="scientific">Candidatus Dechloromonas phosphorivorans</name>
    <dbReference type="NCBI Taxonomy" id="2899244"/>
    <lineage>
        <taxon>Bacteria</taxon>
        <taxon>Pseudomonadati</taxon>
        <taxon>Pseudomonadota</taxon>
        <taxon>Betaproteobacteria</taxon>
        <taxon>Rhodocyclales</taxon>
        <taxon>Azonexaceae</taxon>
        <taxon>Dechloromonas</taxon>
    </lineage>
</organism>
<feature type="region of interest" description="Disordered" evidence="1">
    <location>
        <begin position="1"/>
        <end position="61"/>
    </location>
</feature>
<dbReference type="Proteomes" id="UP000808146">
    <property type="component" value="Unassembled WGS sequence"/>
</dbReference>
<reference evidence="2" key="1">
    <citation type="submission" date="2020-10" db="EMBL/GenBank/DDBJ databases">
        <title>Connecting structure to function with the recovery of over 1000 high-quality activated sludge metagenome-assembled genomes encoding full-length rRNA genes using long-read sequencing.</title>
        <authorList>
            <person name="Singleton C.M."/>
            <person name="Petriglieri F."/>
            <person name="Kristensen J.M."/>
            <person name="Kirkegaard R.H."/>
            <person name="Michaelsen T.Y."/>
            <person name="Andersen M.H."/>
            <person name="Karst S.M."/>
            <person name="Dueholm M.S."/>
            <person name="Nielsen P.H."/>
            <person name="Albertsen M."/>
        </authorList>
    </citation>
    <scope>NUCLEOTIDE SEQUENCE</scope>
    <source>
        <strain evidence="2">OdNE_18-Q3-R46-58_BAT3C.305</strain>
    </source>
</reference>
<name>A0A9D7LXV5_9RHOO</name>
<sequence>MIEKAGGGRGGGQAPDAFSVWRNQRYANESEVGRLPDDDRGAGEEGRAVRTGRGPDRCAEPCGASGLQLAGRKIVGPDGVGEALRGLVRTAKEEVRTGSRMIERIVGRFGGFDLGILAARGDETPSLYLAGHCLYNAEPYQTGPSLVAALLAALDSVGKHHADAEIQLETRRKRLEDLRLELARSFEHEGRLTNLLVRQRELLKQLDLDKDVSR</sequence>
<comment type="caution">
    <text evidence="2">The sequence shown here is derived from an EMBL/GenBank/DDBJ whole genome shotgun (WGS) entry which is preliminary data.</text>
</comment>
<dbReference type="AlphaFoldDB" id="A0A9D7LXV5"/>
<feature type="compositionally biased region" description="Gly residues" evidence="1">
    <location>
        <begin position="1"/>
        <end position="13"/>
    </location>
</feature>